<feature type="transmembrane region" description="Helical" evidence="5">
    <location>
        <begin position="262"/>
        <end position="282"/>
    </location>
</feature>
<comment type="caution">
    <text evidence="7">The sequence shown here is derived from an EMBL/GenBank/DDBJ whole genome shotgun (WGS) entry which is preliminary data.</text>
</comment>
<dbReference type="InterPro" id="IPR011701">
    <property type="entry name" value="MFS"/>
</dbReference>
<evidence type="ECO:0000256" key="5">
    <source>
        <dbReference type="SAM" id="Phobius"/>
    </source>
</evidence>
<dbReference type="GO" id="GO:0005886">
    <property type="term" value="C:plasma membrane"/>
    <property type="evidence" value="ECO:0007669"/>
    <property type="project" value="UniProtKB-SubCell"/>
</dbReference>
<feature type="domain" description="Major facilitator superfamily (MFS) profile" evidence="6">
    <location>
        <begin position="1"/>
        <end position="404"/>
    </location>
</feature>
<dbReference type="CDD" id="cd17478">
    <property type="entry name" value="MFS_FsR"/>
    <property type="match status" value="1"/>
</dbReference>
<feature type="transmembrane region" description="Helical" evidence="5">
    <location>
        <begin position="221"/>
        <end position="242"/>
    </location>
</feature>
<dbReference type="SUPFAM" id="SSF103473">
    <property type="entry name" value="MFS general substrate transporter"/>
    <property type="match status" value="1"/>
</dbReference>
<feature type="transmembrane region" description="Helical" evidence="5">
    <location>
        <begin position="385"/>
        <end position="403"/>
    </location>
</feature>
<dbReference type="PANTHER" id="PTHR43129">
    <property type="entry name" value="FOSMIDOMYCIN RESISTANCE PROTEIN"/>
    <property type="match status" value="1"/>
</dbReference>
<proteinExistence type="predicted"/>
<evidence type="ECO:0000259" key="6">
    <source>
        <dbReference type="PROSITE" id="PS50850"/>
    </source>
</evidence>
<dbReference type="AlphaFoldDB" id="A0A6B1DU65"/>
<dbReference type="InterPro" id="IPR020846">
    <property type="entry name" value="MFS_dom"/>
</dbReference>
<evidence type="ECO:0000256" key="2">
    <source>
        <dbReference type="ARBA" id="ARBA00022692"/>
    </source>
</evidence>
<feature type="transmembrane region" description="Helical" evidence="5">
    <location>
        <begin position="316"/>
        <end position="338"/>
    </location>
</feature>
<feature type="transmembrane region" description="Helical" evidence="5">
    <location>
        <begin position="57"/>
        <end position="82"/>
    </location>
</feature>
<evidence type="ECO:0000313" key="7">
    <source>
        <dbReference type="EMBL" id="MYD90233.1"/>
    </source>
</evidence>
<keyword evidence="3 5" id="KW-1133">Transmembrane helix</keyword>
<dbReference type="InterPro" id="IPR036259">
    <property type="entry name" value="MFS_trans_sf"/>
</dbReference>
<name>A0A6B1DU65_9CHLR</name>
<keyword evidence="2 5" id="KW-0812">Transmembrane</keyword>
<dbReference type="PANTHER" id="PTHR43129:SF1">
    <property type="entry name" value="FOSMIDOMYCIN RESISTANCE PROTEIN"/>
    <property type="match status" value="1"/>
</dbReference>
<feature type="transmembrane region" description="Helical" evidence="5">
    <location>
        <begin position="113"/>
        <end position="141"/>
    </location>
</feature>
<feature type="transmembrane region" description="Helical" evidence="5">
    <location>
        <begin position="89"/>
        <end position="107"/>
    </location>
</feature>
<dbReference type="Gene3D" id="1.20.1250.20">
    <property type="entry name" value="MFS general substrate transporter like domains"/>
    <property type="match status" value="1"/>
</dbReference>
<organism evidence="7">
    <name type="scientific">Caldilineaceae bacterium SB0662_bin_9</name>
    <dbReference type="NCBI Taxonomy" id="2605258"/>
    <lineage>
        <taxon>Bacteria</taxon>
        <taxon>Bacillati</taxon>
        <taxon>Chloroflexota</taxon>
        <taxon>Caldilineae</taxon>
        <taxon>Caldilineales</taxon>
        <taxon>Caldilineaceae</taxon>
    </lineage>
</organism>
<feature type="transmembrane region" description="Helical" evidence="5">
    <location>
        <begin position="350"/>
        <end position="373"/>
    </location>
</feature>
<evidence type="ECO:0000256" key="1">
    <source>
        <dbReference type="ARBA" id="ARBA00004651"/>
    </source>
</evidence>
<dbReference type="Pfam" id="PF07690">
    <property type="entry name" value="MFS_1"/>
    <property type="match status" value="1"/>
</dbReference>
<protein>
    <submittedName>
        <fullName evidence="7">MFS transporter</fullName>
    </submittedName>
</protein>
<accession>A0A6B1DU65</accession>
<keyword evidence="4 5" id="KW-0472">Membrane</keyword>
<comment type="subcellular location">
    <subcellularLocation>
        <location evidence="1">Cell membrane</location>
        <topology evidence="1">Multi-pass membrane protein</topology>
    </subcellularLocation>
</comment>
<dbReference type="PROSITE" id="PS50850">
    <property type="entry name" value="MFS"/>
    <property type="match status" value="1"/>
</dbReference>
<evidence type="ECO:0000256" key="3">
    <source>
        <dbReference type="ARBA" id="ARBA00022989"/>
    </source>
</evidence>
<feature type="transmembrane region" description="Helical" evidence="5">
    <location>
        <begin position="294"/>
        <end position="310"/>
    </location>
</feature>
<sequence length="415" mass="43553">MATVLKLPVDSLRSWGRDRKSHGMIGLMSYSHLALEGCHHFLPVIVPLLVLNLGVDYARIGALTFVALSVTAGAQPCFGWLADRWQPELIVPLSVVWVGLCMALSGVMPTFAWLSIVVVAASLGSAAFHPAAAAVALSVAVRNPGTMFSVFSLGGTLGVAVSPLLINYLLPAWGLPATLLYLPVALVSAAMVFLGLKVLVPEAVRARRVSKRNSTGTVEPIPRTVVVLLGLLVLSTMTRSWVLGAVSTYVPAWVLDKFDNSMLGGELLALSALMGAVGNFVGGYTADRFSGWKVLAVALAGVALASWAVVRVPVWALLPCVGVFGFALGATLPVPVLLARRLIPTRTGLAAALIMGLGWVPSGIGAGLAGWTADRFGLQAALEPLALYPLAGVGIIMLFAWLARVWDVPVLRTEA</sequence>
<dbReference type="EMBL" id="VXPY01000053">
    <property type="protein sequence ID" value="MYD90233.1"/>
    <property type="molecule type" value="Genomic_DNA"/>
</dbReference>
<gene>
    <name evidence="7" type="ORF">F4Y08_07825</name>
</gene>
<feature type="transmembrane region" description="Helical" evidence="5">
    <location>
        <begin position="180"/>
        <end position="200"/>
    </location>
</feature>
<evidence type="ECO:0000256" key="4">
    <source>
        <dbReference type="ARBA" id="ARBA00023136"/>
    </source>
</evidence>
<feature type="transmembrane region" description="Helical" evidence="5">
    <location>
        <begin position="148"/>
        <end position="168"/>
    </location>
</feature>
<dbReference type="GO" id="GO:0022857">
    <property type="term" value="F:transmembrane transporter activity"/>
    <property type="evidence" value="ECO:0007669"/>
    <property type="project" value="InterPro"/>
</dbReference>
<reference evidence="7" key="1">
    <citation type="submission" date="2019-09" db="EMBL/GenBank/DDBJ databases">
        <title>Characterisation of the sponge microbiome using genome-centric metagenomics.</title>
        <authorList>
            <person name="Engelberts J.P."/>
            <person name="Robbins S.J."/>
            <person name="De Goeij J.M."/>
            <person name="Aranda M."/>
            <person name="Bell S.C."/>
            <person name="Webster N.S."/>
        </authorList>
    </citation>
    <scope>NUCLEOTIDE SEQUENCE</scope>
    <source>
        <strain evidence="7">SB0662_bin_9</strain>
    </source>
</reference>